<keyword evidence="2" id="KW-1185">Reference proteome</keyword>
<protein>
    <submittedName>
        <fullName evidence="1">Uncharacterized protein</fullName>
    </submittedName>
</protein>
<dbReference type="EMBL" id="CP155573">
    <property type="protein sequence ID" value="XFO68605.1"/>
    <property type="molecule type" value="Genomic_DNA"/>
</dbReference>
<accession>A0ABZ3ISB3</accession>
<reference evidence="1" key="1">
    <citation type="submission" date="2024-05" db="EMBL/GenBank/DDBJ databases">
        <title>Isolation and characterization of Sporomusa carbonis sp. nov., a carboxydotrophic hydrogenogen in the genus of Sporomusa isolated from a charcoal burning pile.</title>
        <authorList>
            <person name="Boeer T."/>
            <person name="Rosenbaum F."/>
            <person name="Eysell L."/>
            <person name="Mueller V."/>
            <person name="Daniel R."/>
            <person name="Poehlein A."/>
        </authorList>
    </citation>
    <scope>NUCLEOTIDE SEQUENCE [LARGE SCALE GENOMIC DNA]</scope>
    <source>
        <strain evidence="1">DSM 10669</strain>
    </source>
</reference>
<proteinExistence type="predicted"/>
<name>A0ABZ3ISB3_9FIRM</name>
<dbReference type="Proteomes" id="UP000216752">
    <property type="component" value="Chromosome"/>
</dbReference>
<evidence type="ECO:0000313" key="2">
    <source>
        <dbReference type="Proteomes" id="UP000216752"/>
    </source>
</evidence>
<sequence>MRYYPWKSGDYCSDLQCNRKNIIKFANNVLLARYLQYYETKIVKEERSTAIEIGYQLRCYIYKYDAVVTDNMPTIDGIKFTGLMQFLVHGGAIATGLGNNQTLKNREELIKNEN</sequence>
<evidence type="ECO:0000313" key="1">
    <source>
        <dbReference type="EMBL" id="XFO68605.1"/>
    </source>
</evidence>
<organism evidence="1 2">
    <name type="scientific">Sporomusa silvacetica DSM 10669</name>
    <dbReference type="NCBI Taxonomy" id="1123289"/>
    <lineage>
        <taxon>Bacteria</taxon>
        <taxon>Bacillati</taxon>
        <taxon>Bacillota</taxon>
        <taxon>Negativicutes</taxon>
        <taxon>Selenomonadales</taxon>
        <taxon>Sporomusaceae</taxon>
        <taxon>Sporomusa</taxon>
    </lineage>
</organism>
<dbReference type="RefSeq" id="WP_094606975.1">
    <property type="nucleotide sequence ID" value="NZ_CP155573.1"/>
</dbReference>
<gene>
    <name evidence="1" type="ORF">SPSIL_048280</name>
</gene>